<name>A0A839ZTJ2_9CAUL</name>
<evidence type="ECO:0000313" key="3">
    <source>
        <dbReference type="EMBL" id="MBB3889556.1"/>
    </source>
</evidence>
<feature type="chain" id="PRO_5032674261" evidence="1">
    <location>
        <begin position="23"/>
        <end position="143"/>
    </location>
</feature>
<feature type="domain" description="SnoaL-like" evidence="2">
    <location>
        <begin position="30"/>
        <end position="142"/>
    </location>
</feature>
<sequence>MKFSALSAIALTIALAAGPALADDRADVAKVLADASAGWSRGELDTFMASYEKAPQINYVSGGKVIQGYDAIRAMYAPRFADPKAMPKLSTEVVDFDPLGADYAAVIGRFNLDLPNGEKATGLFSLVFHKTADGWRIVSDHSG</sequence>
<protein>
    <submittedName>
        <fullName evidence="3">Uncharacterized protein (TIGR02246 family)</fullName>
    </submittedName>
</protein>
<reference evidence="3 4" key="1">
    <citation type="submission" date="2020-08" db="EMBL/GenBank/DDBJ databases">
        <title>Genomic Encyclopedia of Type Strains, Phase IV (KMG-IV): sequencing the most valuable type-strain genomes for metagenomic binning, comparative biology and taxonomic classification.</title>
        <authorList>
            <person name="Goeker M."/>
        </authorList>
    </citation>
    <scope>NUCLEOTIDE SEQUENCE [LARGE SCALE GENOMIC DNA]</scope>
    <source>
        <strain evidence="3 4">DSM 21793</strain>
    </source>
</reference>
<evidence type="ECO:0000313" key="4">
    <source>
        <dbReference type="Proteomes" id="UP000530564"/>
    </source>
</evidence>
<dbReference type="Pfam" id="PF13474">
    <property type="entry name" value="SnoaL_3"/>
    <property type="match status" value="1"/>
</dbReference>
<accession>A0A839ZTJ2</accession>
<dbReference type="RefSeq" id="WP_183769563.1">
    <property type="nucleotide sequence ID" value="NZ_JACIDK010000001.1"/>
</dbReference>
<dbReference type="InterPro" id="IPR032710">
    <property type="entry name" value="NTF2-like_dom_sf"/>
</dbReference>
<proteinExistence type="predicted"/>
<feature type="signal peptide" evidence="1">
    <location>
        <begin position="1"/>
        <end position="22"/>
    </location>
</feature>
<comment type="caution">
    <text evidence="3">The sequence shown here is derived from an EMBL/GenBank/DDBJ whole genome shotgun (WGS) entry which is preliminary data.</text>
</comment>
<dbReference type="AlphaFoldDB" id="A0A839ZTJ2"/>
<organism evidence="3 4">
    <name type="scientific">Phenylobacterium haematophilum</name>
    <dbReference type="NCBI Taxonomy" id="98513"/>
    <lineage>
        <taxon>Bacteria</taxon>
        <taxon>Pseudomonadati</taxon>
        <taxon>Pseudomonadota</taxon>
        <taxon>Alphaproteobacteria</taxon>
        <taxon>Caulobacterales</taxon>
        <taxon>Caulobacteraceae</taxon>
        <taxon>Phenylobacterium</taxon>
    </lineage>
</organism>
<dbReference type="InterPro" id="IPR037401">
    <property type="entry name" value="SnoaL-like"/>
</dbReference>
<gene>
    <name evidence="3" type="ORF">GGQ61_000253</name>
</gene>
<evidence type="ECO:0000256" key="1">
    <source>
        <dbReference type="SAM" id="SignalP"/>
    </source>
</evidence>
<dbReference type="EMBL" id="JACIDK010000001">
    <property type="protein sequence ID" value="MBB3889556.1"/>
    <property type="molecule type" value="Genomic_DNA"/>
</dbReference>
<dbReference type="Gene3D" id="3.10.450.50">
    <property type="match status" value="1"/>
</dbReference>
<dbReference type="SUPFAM" id="SSF54427">
    <property type="entry name" value="NTF2-like"/>
    <property type="match status" value="1"/>
</dbReference>
<keyword evidence="1" id="KW-0732">Signal</keyword>
<dbReference type="Proteomes" id="UP000530564">
    <property type="component" value="Unassembled WGS sequence"/>
</dbReference>
<evidence type="ECO:0000259" key="2">
    <source>
        <dbReference type="Pfam" id="PF13474"/>
    </source>
</evidence>
<keyword evidence="4" id="KW-1185">Reference proteome</keyword>